<evidence type="ECO:0000313" key="1">
    <source>
        <dbReference type="EMBL" id="KAF7836914.1"/>
    </source>
</evidence>
<dbReference type="Proteomes" id="UP000634136">
    <property type="component" value="Unassembled WGS sequence"/>
</dbReference>
<gene>
    <name evidence="1" type="ORF">G2W53_005396</name>
</gene>
<dbReference type="EMBL" id="JAAIUW010000003">
    <property type="protein sequence ID" value="KAF7836914.1"/>
    <property type="molecule type" value="Genomic_DNA"/>
</dbReference>
<proteinExistence type="predicted"/>
<keyword evidence="2" id="KW-1185">Reference proteome</keyword>
<evidence type="ECO:0000313" key="2">
    <source>
        <dbReference type="Proteomes" id="UP000634136"/>
    </source>
</evidence>
<organism evidence="1 2">
    <name type="scientific">Senna tora</name>
    <dbReference type="NCBI Taxonomy" id="362788"/>
    <lineage>
        <taxon>Eukaryota</taxon>
        <taxon>Viridiplantae</taxon>
        <taxon>Streptophyta</taxon>
        <taxon>Embryophyta</taxon>
        <taxon>Tracheophyta</taxon>
        <taxon>Spermatophyta</taxon>
        <taxon>Magnoliopsida</taxon>
        <taxon>eudicotyledons</taxon>
        <taxon>Gunneridae</taxon>
        <taxon>Pentapetalae</taxon>
        <taxon>rosids</taxon>
        <taxon>fabids</taxon>
        <taxon>Fabales</taxon>
        <taxon>Fabaceae</taxon>
        <taxon>Caesalpinioideae</taxon>
        <taxon>Cassia clade</taxon>
        <taxon>Senna</taxon>
    </lineage>
</organism>
<reference evidence="1" key="1">
    <citation type="submission" date="2020-09" db="EMBL/GenBank/DDBJ databases">
        <title>Genome-Enabled Discovery of Anthraquinone Biosynthesis in Senna tora.</title>
        <authorList>
            <person name="Kang S.-H."/>
            <person name="Pandey R.P."/>
            <person name="Lee C.-M."/>
            <person name="Sim J.-S."/>
            <person name="Jeong J.-T."/>
            <person name="Choi B.-S."/>
            <person name="Jung M."/>
            <person name="Ginzburg D."/>
            <person name="Zhao K."/>
            <person name="Won S.Y."/>
            <person name="Oh T.-J."/>
            <person name="Yu Y."/>
            <person name="Kim N.-H."/>
            <person name="Lee O.R."/>
            <person name="Lee T.-H."/>
            <person name="Bashyal P."/>
            <person name="Kim T.-S."/>
            <person name="Lee W.-H."/>
            <person name="Kawkins C."/>
            <person name="Kim C.-K."/>
            <person name="Kim J.S."/>
            <person name="Ahn B.O."/>
            <person name="Rhee S.Y."/>
            <person name="Sohng J.K."/>
        </authorList>
    </citation>
    <scope>NUCLEOTIDE SEQUENCE</scope>
    <source>
        <tissue evidence="1">Leaf</tissue>
    </source>
</reference>
<dbReference type="AlphaFoldDB" id="A0A834X2W4"/>
<sequence>MECCGKIKLWIVVGGMRIEAGREDKGRCT</sequence>
<accession>A0A834X2W4</accession>
<name>A0A834X2W4_9FABA</name>
<comment type="caution">
    <text evidence="1">The sequence shown here is derived from an EMBL/GenBank/DDBJ whole genome shotgun (WGS) entry which is preliminary data.</text>
</comment>
<protein>
    <submittedName>
        <fullName evidence="1">Uncharacterized protein</fullName>
    </submittedName>
</protein>